<sequence>MNDRAPKRRLHLNIKREWRSRRQRNKIQKVFQSVGALEATYTDEEEINLHQDEESVINNYVNQHSSSRYVSSERETEIESDFEDPIHGLNGNYDSQHGADEDIDTEYFTNQINNEDRNKTTPLYDGSPISVYDACVHLIRLTHLLNLNKNRLQMLLKELRIFFPSDCRLPKTVFMLFKLTDNNDRPQVSVRCVKCGEVLMKSDQSKCSNTCNSNGKYRSYSQVAELAIMNVQREIKRVAERHINLINEYPKQAAHLCPPDHITSKSVWPVQATIAEIPTPVRDYKSAVMLFGAWLAKTKPPRDHLLLPIITQLELLMRSEIILKQNDGSSLSYNVRIQQAIFDLPARAHFLNIVQYNGYDGCVAIGRQIYFPFSKNPEKLKDHQFYLKSSQFDSHRPIQGNFINILMQRPQRIRKPNSRYDPNLYVLASFPKKNKYTIIPKHHVTIDAIDEQNGTVRSSGFVQPVRIIAEGSRGKCQERASQFSRDTGSEEVDVRPGYDDEEELVDDNHIYTTQNFYNNENSQYSSITTNTRPMTNVIEPDLDFSLVTGYNPVRHTTKCMASEGYDHMDSEIENMIPINQNKNNTEKKTSYSSDASPKPLLIDEYPSVQQNNQENSSIHSNVVAEMSDICEQDDDEEDIRILKKKSTRKKRKRTLRSKQSTSNSAATVEIRNLQKEFLLHQFKVENRLKALEKTFRILKNRKILKENKNLLNIVNSAPSSRPPPPSEPEFVLGVDVSNFPFGFSEHTRFIRQIFRAAGYASNPNAVLCDEEKVTELKNVMKKRDKTLQDDEEALAEAWQAVKESVRQLKHDHKRNKIFKTIRTSTTDTNISNTSPLKDTENNPVNIVSN</sequence>
<feature type="region of interest" description="Disordered" evidence="1">
    <location>
        <begin position="579"/>
        <end position="599"/>
    </location>
</feature>
<evidence type="ECO:0000313" key="2">
    <source>
        <dbReference type="EMBL" id="CAF3887128.1"/>
    </source>
</evidence>
<feature type="region of interest" description="Disordered" evidence="1">
    <location>
        <begin position="826"/>
        <end position="849"/>
    </location>
</feature>
<proteinExistence type="predicted"/>
<name>A0A819GL42_9BILA</name>
<dbReference type="AlphaFoldDB" id="A0A819GL42"/>
<gene>
    <name evidence="2" type="ORF">OTI717_LOCUS23070</name>
</gene>
<organism evidence="2 3">
    <name type="scientific">Rotaria sordida</name>
    <dbReference type="NCBI Taxonomy" id="392033"/>
    <lineage>
        <taxon>Eukaryota</taxon>
        <taxon>Metazoa</taxon>
        <taxon>Spiralia</taxon>
        <taxon>Gnathifera</taxon>
        <taxon>Rotifera</taxon>
        <taxon>Eurotatoria</taxon>
        <taxon>Bdelloidea</taxon>
        <taxon>Philodinida</taxon>
        <taxon>Philodinidae</taxon>
        <taxon>Rotaria</taxon>
    </lineage>
</organism>
<evidence type="ECO:0000256" key="1">
    <source>
        <dbReference type="SAM" id="MobiDB-lite"/>
    </source>
</evidence>
<dbReference type="EMBL" id="CAJOAX010004052">
    <property type="protein sequence ID" value="CAF3887128.1"/>
    <property type="molecule type" value="Genomic_DNA"/>
</dbReference>
<evidence type="ECO:0000313" key="3">
    <source>
        <dbReference type="Proteomes" id="UP000663823"/>
    </source>
</evidence>
<protein>
    <submittedName>
        <fullName evidence="2">Uncharacterized protein</fullName>
    </submittedName>
</protein>
<reference evidence="2" key="1">
    <citation type="submission" date="2021-02" db="EMBL/GenBank/DDBJ databases">
        <authorList>
            <person name="Nowell W R."/>
        </authorList>
    </citation>
    <scope>NUCLEOTIDE SEQUENCE</scope>
</reference>
<comment type="caution">
    <text evidence="2">The sequence shown here is derived from an EMBL/GenBank/DDBJ whole genome shotgun (WGS) entry which is preliminary data.</text>
</comment>
<accession>A0A819GL42</accession>
<dbReference type="Proteomes" id="UP000663823">
    <property type="component" value="Unassembled WGS sequence"/>
</dbReference>